<accession>A0ACC1A2U9</accession>
<proteinExistence type="predicted"/>
<dbReference type="Proteomes" id="UP001164250">
    <property type="component" value="Chromosome 12"/>
</dbReference>
<reference evidence="2" key="1">
    <citation type="journal article" date="2023" name="G3 (Bethesda)">
        <title>Genome assembly and association tests identify interacting loci associated with vigor, precocity, and sex in interspecific pistachio rootstocks.</title>
        <authorList>
            <person name="Palmer W."/>
            <person name="Jacygrad E."/>
            <person name="Sagayaradj S."/>
            <person name="Cavanaugh K."/>
            <person name="Han R."/>
            <person name="Bertier L."/>
            <person name="Beede B."/>
            <person name="Kafkas S."/>
            <person name="Golino D."/>
            <person name="Preece J."/>
            <person name="Michelmore R."/>
        </authorList>
    </citation>
    <scope>NUCLEOTIDE SEQUENCE [LARGE SCALE GENOMIC DNA]</scope>
</reference>
<evidence type="ECO:0000313" key="1">
    <source>
        <dbReference type="EMBL" id="KAJ0081147.1"/>
    </source>
</evidence>
<sequence>MTFLLSIIFFLLLPYSKREITLLETTTRMLMNSINPHLAA</sequence>
<gene>
    <name evidence="1" type="ORF">Patl1_12425</name>
</gene>
<name>A0ACC1A2U9_9ROSI</name>
<keyword evidence="2" id="KW-1185">Reference proteome</keyword>
<evidence type="ECO:0000313" key="2">
    <source>
        <dbReference type="Proteomes" id="UP001164250"/>
    </source>
</evidence>
<organism evidence="1 2">
    <name type="scientific">Pistacia atlantica</name>
    <dbReference type="NCBI Taxonomy" id="434234"/>
    <lineage>
        <taxon>Eukaryota</taxon>
        <taxon>Viridiplantae</taxon>
        <taxon>Streptophyta</taxon>
        <taxon>Embryophyta</taxon>
        <taxon>Tracheophyta</taxon>
        <taxon>Spermatophyta</taxon>
        <taxon>Magnoliopsida</taxon>
        <taxon>eudicotyledons</taxon>
        <taxon>Gunneridae</taxon>
        <taxon>Pentapetalae</taxon>
        <taxon>rosids</taxon>
        <taxon>malvids</taxon>
        <taxon>Sapindales</taxon>
        <taxon>Anacardiaceae</taxon>
        <taxon>Pistacia</taxon>
    </lineage>
</organism>
<protein>
    <submittedName>
        <fullName evidence="1">Uncharacterized protein</fullName>
    </submittedName>
</protein>
<comment type="caution">
    <text evidence="1">The sequence shown here is derived from an EMBL/GenBank/DDBJ whole genome shotgun (WGS) entry which is preliminary data.</text>
</comment>
<dbReference type="EMBL" id="CM047908">
    <property type="protein sequence ID" value="KAJ0081147.1"/>
    <property type="molecule type" value="Genomic_DNA"/>
</dbReference>